<organism evidence="1 2">
    <name type="scientific">Panagrolaimus sp. ES5</name>
    <dbReference type="NCBI Taxonomy" id="591445"/>
    <lineage>
        <taxon>Eukaryota</taxon>
        <taxon>Metazoa</taxon>
        <taxon>Ecdysozoa</taxon>
        <taxon>Nematoda</taxon>
        <taxon>Chromadorea</taxon>
        <taxon>Rhabditida</taxon>
        <taxon>Tylenchina</taxon>
        <taxon>Panagrolaimomorpha</taxon>
        <taxon>Panagrolaimoidea</taxon>
        <taxon>Panagrolaimidae</taxon>
        <taxon>Panagrolaimus</taxon>
    </lineage>
</organism>
<dbReference type="WBParaSite" id="ES5_v2.g15083.t1">
    <property type="protein sequence ID" value="ES5_v2.g15083.t1"/>
    <property type="gene ID" value="ES5_v2.g15083"/>
</dbReference>
<name>A0AC34FCJ8_9BILA</name>
<proteinExistence type="predicted"/>
<dbReference type="Proteomes" id="UP000887579">
    <property type="component" value="Unplaced"/>
</dbReference>
<reference evidence="2" key="1">
    <citation type="submission" date="2022-11" db="UniProtKB">
        <authorList>
            <consortium name="WormBaseParasite"/>
        </authorList>
    </citation>
    <scope>IDENTIFICATION</scope>
</reference>
<protein>
    <submittedName>
        <fullName evidence="2">T-complex protein 1 subunit zeta</fullName>
    </submittedName>
</protein>
<accession>A0AC34FCJ8</accession>
<evidence type="ECO:0000313" key="2">
    <source>
        <dbReference type="WBParaSite" id="ES5_v2.g15083.t1"/>
    </source>
</evidence>
<evidence type="ECO:0000313" key="1">
    <source>
        <dbReference type="Proteomes" id="UP000887579"/>
    </source>
</evidence>
<sequence length="543" mass="59704">MSAISVLNPKAELARHAAALELNITGARGLAAVMKSNLGPKGTLKMLVSGGGDIKVTKDGNLLVHEMQIRHPTASMIAKACTAQNDNTGDGTTSTVLLIGELLKNAENYVQDGVHPHILTEGFTIAHRKTLEFLKEMQSKGQIDDETLLEVAKSSVSTKLYGALADHIAQCVYQAVQAIRQSPEDHSPDLHMVEIQQMMLETAMDTKFINGLVLDHGGRHPDMPKHVENAFILTCNVSLEFEKTEVNSGFFYKSAEEREKLLQAEREFITRRVHKIIELKKKLCDNAPDGKKKGFVIINQKGIDPPSLDLFAQEGILALRRAKRRNMERLQLACGGEAVNSVDDLSEDMLGFAGQVYEHVVGEDKFTFIEECKDPKAVTLLIKGQYKHVIEQLKDAVKTGMRAVANALRDQTVAPGAGAFEVAAHCRLRDVADETRGRTKLGIQAYADALLVIPKTLAQNAGHDTQDSIVKLVEAQRDADKNGRKPVGIDLSTGEPSDDLHVWDNYVVKRASLNAMYEIAKNLLEVDEVMQAGMSNLKHQPQQ</sequence>